<dbReference type="AlphaFoldDB" id="A0A6J4TBY0"/>
<protein>
    <submittedName>
        <fullName evidence="5">Fic family protein MloA</fullName>
    </submittedName>
</protein>
<organism evidence="5">
    <name type="scientific">uncultured Sphingomonadaceae bacterium</name>
    <dbReference type="NCBI Taxonomy" id="169976"/>
    <lineage>
        <taxon>Bacteria</taxon>
        <taxon>Pseudomonadati</taxon>
        <taxon>Pseudomonadota</taxon>
        <taxon>Alphaproteobacteria</taxon>
        <taxon>Sphingomonadales</taxon>
        <taxon>Sphingomonadaceae</taxon>
        <taxon>environmental samples</taxon>
    </lineage>
</organism>
<feature type="binding site" evidence="1">
    <location>
        <begin position="210"/>
        <end position="216"/>
    </location>
    <ligand>
        <name>ATP</name>
        <dbReference type="ChEBI" id="CHEBI:30616"/>
    </ligand>
</feature>
<keyword evidence="1" id="KW-0067">ATP-binding</keyword>
<evidence type="ECO:0000259" key="4">
    <source>
        <dbReference type="PROSITE" id="PS51459"/>
    </source>
</evidence>
<dbReference type="InterPro" id="IPR048770">
    <property type="entry name" value="SoFic-like_C"/>
</dbReference>
<feature type="domain" description="Fido" evidence="4">
    <location>
        <begin position="123"/>
        <end position="269"/>
    </location>
</feature>
<dbReference type="Pfam" id="PF21248">
    <property type="entry name" value="SoFic-like_C"/>
    <property type="match status" value="1"/>
</dbReference>
<dbReference type="InterPro" id="IPR036390">
    <property type="entry name" value="WH_DNA-bd_sf"/>
</dbReference>
<accession>A0A6J4TBY0</accession>
<feature type="binding site" evidence="1">
    <location>
        <position position="75"/>
    </location>
    <ligand>
        <name>ATP</name>
        <dbReference type="ChEBI" id="CHEBI:30616"/>
    </ligand>
</feature>
<dbReference type="GO" id="GO:0005524">
    <property type="term" value="F:ATP binding"/>
    <property type="evidence" value="ECO:0007669"/>
    <property type="project" value="UniProtKB-KW"/>
</dbReference>
<evidence type="ECO:0000313" key="5">
    <source>
        <dbReference type="EMBL" id="CAA9519159.1"/>
    </source>
</evidence>
<gene>
    <name evidence="5" type="ORF">AVDCRST_MAG91-2095</name>
</gene>
<dbReference type="Gene3D" id="1.10.3290.10">
    <property type="entry name" value="Fido-like domain"/>
    <property type="match status" value="1"/>
</dbReference>
<reference evidence="5" key="1">
    <citation type="submission" date="2020-02" db="EMBL/GenBank/DDBJ databases">
        <authorList>
            <person name="Meier V. D."/>
        </authorList>
    </citation>
    <scope>NUCLEOTIDE SEQUENCE</scope>
    <source>
        <strain evidence="5">AVDCRST_MAG91</strain>
    </source>
</reference>
<dbReference type="InterPro" id="IPR036388">
    <property type="entry name" value="WH-like_DNA-bd_sf"/>
</dbReference>
<dbReference type="PANTHER" id="PTHR13504:SF35">
    <property type="entry name" value="PROTEIN ADENYLYLTRANSFERASE SOFIC"/>
    <property type="match status" value="1"/>
</dbReference>
<dbReference type="PANTHER" id="PTHR13504">
    <property type="entry name" value="FIDO DOMAIN-CONTAINING PROTEIN DDB_G0283145"/>
    <property type="match status" value="1"/>
</dbReference>
<dbReference type="PIRSF" id="PIRSF038925">
    <property type="entry name" value="AMP-prot_trans"/>
    <property type="match status" value="1"/>
</dbReference>
<dbReference type="EMBL" id="CADCVX010000382">
    <property type="protein sequence ID" value="CAA9519159.1"/>
    <property type="molecule type" value="Genomic_DNA"/>
</dbReference>
<evidence type="ECO:0000256" key="1">
    <source>
        <dbReference type="PIRSR" id="PIRSR038925-1"/>
    </source>
</evidence>
<keyword evidence="1" id="KW-0547">Nucleotide-binding</keyword>
<dbReference type="Pfam" id="PF02661">
    <property type="entry name" value="Fic"/>
    <property type="match status" value="1"/>
</dbReference>
<dbReference type="PROSITE" id="PS51459">
    <property type="entry name" value="FIDO"/>
    <property type="match status" value="1"/>
</dbReference>
<evidence type="ECO:0000256" key="2">
    <source>
        <dbReference type="PIRSR" id="PIRSR640198-1"/>
    </source>
</evidence>
<evidence type="ECO:0000256" key="3">
    <source>
        <dbReference type="PIRSR" id="PIRSR640198-2"/>
    </source>
</evidence>
<name>A0A6J4TBY0_9SPHN</name>
<dbReference type="Gene3D" id="1.10.10.10">
    <property type="entry name" value="Winged helix-like DNA-binding domain superfamily/Winged helix DNA-binding domain"/>
    <property type="match status" value="1"/>
</dbReference>
<feature type="binding site" evidence="3">
    <location>
        <begin position="247"/>
        <end position="248"/>
    </location>
    <ligand>
        <name>ATP</name>
        <dbReference type="ChEBI" id="CHEBI:30616"/>
    </ligand>
</feature>
<sequence>MQTKRTWAPGPLKPTYAIPDLPPPDLVETVPVLREAARAHRLLAELKGRAGTIPNQGILIDTLSLQEAKASSEIENIVTTQDELFQTSLYPDRPASPAAKEVALYNDALKCGFDSLSRTQGLLTNNSIVEMFRILKRTTEGFRATPGTALKNEASGELVYVPPQGADEIVRHMTALERFINDPDGPELDPLIRMAIIHHQFESIHPFSDGNGRIGRIINVLYLAQQRLLDIPILYLSRYVTAHKADYYRHLQSVRDTGDWEPWLLYMLRAVGNTAVGTLELIEGIKALMTDYKARLRADHPRLYSQDLLNNLFRHPYTRIEFVQNELGVTRQTAARYLDQLAASGLLTKHQAGRNNYYINAPLVRLLTKGEKQG</sequence>
<proteinExistence type="predicted"/>
<dbReference type="InterPro" id="IPR003812">
    <property type="entry name" value="Fido"/>
</dbReference>
<dbReference type="InterPro" id="IPR026287">
    <property type="entry name" value="SoFic-like"/>
</dbReference>
<dbReference type="InterPro" id="IPR036597">
    <property type="entry name" value="Fido-like_dom_sf"/>
</dbReference>
<feature type="binding site" evidence="1">
    <location>
        <position position="247"/>
    </location>
    <ligand>
        <name>ATP</name>
        <dbReference type="ChEBI" id="CHEBI:30616"/>
    </ligand>
</feature>
<feature type="active site" evidence="2">
    <location>
        <position position="205"/>
    </location>
</feature>
<feature type="binding site" evidence="1">
    <location>
        <position position="205"/>
    </location>
    <ligand>
        <name>ATP</name>
        <dbReference type="ChEBI" id="CHEBI:30616"/>
    </ligand>
</feature>
<feature type="binding site" evidence="3">
    <location>
        <begin position="209"/>
        <end position="216"/>
    </location>
    <ligand>
        <name>ATP</name>
        <dbReference type="ChEBI" id="CHEBI:30616"/>
    </ligand>
</feature>
<dbReference type="InterPro" id="IPR040198">
    <property type="entry name" value="Fido_containing"/>
</dbReference>
<dbReference type="InterPro" id="IPR025758">
    <property type="entry name" value="Fic/DOC_N"/>
</dbReference>
<dbReference type="SUPFAM" id="SSF46785">
    <property type="entry name" value="Winged helix' DNA-binding domain"/>
    <property type="match status" value="1"/>
</dbReference>
<dbReference type="Pfam" id="PF13784">
    <property type="entry name" value="Fic_N"/>
    <property type="match status" value="1"/>
</dbReference>
<dbReference type="SUPFAM" id="SSF140931">
    <property type="entry name" value="Fic-like"/>
    <property type="match status" value="1"/>
</dbReference>